<dbReference type="PANTHER" id="PTHR33653">
    <property type="entry name" value="RIBONUCLEASE VAPC2"/>
    <property type="match status" value="1"/>
</dbReference>
<dbReference type="RefSeq" id="WP_036954317.1">
    <property type="nucleotide sequence ID" value="NZ_BAABIH010000013.1"/>
</dbReference>
<protein>
    <recommendedName>
        <fullName evidence="8">Ribonuclease VapC</fullName>
        <shortName evidence="8">RNase VapC</shortName>
        <ecNumber evidence="8">3.1.-.-</ecNumber>
    </recommendedName>
    <alternativeName>
        <fullName evidence="8">Toxin VapC</fullName>
    </alternativeName>
</protein>
<name>A0A5P9Q5R0_9MICO</name>
<keyword evidence="6 8" id="KW-0460">Magnesium</keyword>
<gene>
    <name evidence="8 10" type="primary">vapC</name>
    <name evidence="10" type="ORF">KDY119_00214</name>
</gene>
<evidence type="ECO:0000256" key="5">
    <source>
        <dbReference type="ARBA" id="ARBA00022801"/>
    </source>
</evidence>
<evidence type="ECO:0000256" key="6">
    <source>
        <dbReference type="ARBA" id="ARBA00022842"/>
    </source>
</evidence>
<dbReference type="InterPro" id="IPR002716">
    <property type="entry name" value="PIN_dom"/>
</dbReference>
<comment type="function">
    <text evidence="8">Toxic component of a toxin-antitoxin (TA) system. An RNase.</text>
</comment>
<dbReference type="Proteomes" id="UP000326702">
    <property type="component" value="Chromosome"/>
</dbReference>
<reference evidence="10 11" key="1">
    <citation type="submission" date="2019-10" db="EMBL/GenBank/DDBJ databases">
        <title>Genome sequence of Luteimicrobium xylanilyticum HY-24.</title>
        <authorList>
            <person name="Kim D.Y."/>
            <person name="Park H.-Y."/>
        </authorList>
    </citation>
    <scope>NUCLEOTIDE SEQUENCE [LARGE SCALE GENOMIC DNA]</scope>
    <source>
        <strain evidence="10 11">HY-24</strain>
    </source>
</reference>
<dbReference type="EC" id="3.1.-.-" evidence="8"/>
<evidence type="ECO:0000256" key="3">
    <source>
        <dbReference type="ARBA" id="ARBA00022722"/>
    </source>
</evidence>
<evidence type="ECO:0000313" key="11">
    <source>
        <dbReference type="Proteomes" id="UP000326702"/>
    </source>
</evidence>
<dbReference type="InterPro" id="IPR050556">
    <property type="entry name" value="Type_II_TA_system_RNase"/>
</dbReference>
<comment type="cofactor">
    <cofactor evidence="1 8">
        <name>Mg(2+)</name>
        <dbReference type="ChEBI" id="CHEBI:18420"/>
    </cofactor>
</comment>
<feature type="domain" description="PIN" evidence="9">
    <location>
        <begin position="1"/>
        <end position="125"/>
    </location>
</feature>
<dbReference type="GO" id="GO:0090729">
    <property type="term" value="F:toxin activity"/>
    <property type="evidence" value="ECO:0007669"/>
    <property type="project" value="UniProtKB-KW"/>
</dbReference>
<evidence type="ECO:0000256" key="1">
    <source>
        <dbReference type="ARBA" id="ARBA00001946"/>
    </source>
</evidence>
<sequence length="131" mass="14483">MIVETSALMAILLREPERETFLVAIQADPDPWLSAANYVEAGVVVDRLGDPTRSRLLDELVESLGIRIEPVTVEQARTARAAHRDFGRASGNRARLNFGDTFGYALAVTTGEPLLFKGDDFRETDVRRALP</sequence>
<feature type="binding site" evidence="8">
    <location>
        <position position="100"/>
    </location>
    <ligand>
        <name>Mg(2+)</name>
        <dbReference type="ChEBI" id="CHEBI:18420"/>
    </ligand>
</feature>
<dbReference type="InterPro" id="IPR029060">
    <property type="entry name" value="PIN-like_dom_sf"/>
</dbReference>
<proteinExistence type="inferred from homology"/>
<evidence type="ECO:0000259" key="9">
    <source>
        <dbReference type="Pfam" id="PF01850"/>
    </source>
</evidence>
<comment type="caution">
    <text evidence="8">Lacks conserved residue(s) required for the propagation of feature annotation.</text>
</comment>
<evidence type="ECO:0000313" key="10">
    <source>
        <dbReference type="EMBL" id="QFU96727.1"/>
    </source>
</evidence>
<accession>A0A5P9Q5R0</accession>
<dbReference type="SUPFAM" id="SSF88723">
    <property type="entry name" value="PIN domain-like"/>
    <property type="match status" value="1"/>
</dbReference>
<evidence type="ECO:0000256" key="2">
    <source>
        <dbReference type="ARBA" id="ARBA00022649"/>
    </source>
</evidence>
<dbReference type="PANTHER" id="PTHR33653:SF1">
    <property type="entry name" value="RIBONUCLEASE VAPC2"/>
    <property type="match status" value="1"/>
</dbReference>
<dbReference type="GO" id="GO:0016787">
    <property type="term" value="F:hydrolase activity"/>
    <property type="evidence" value="ECO:0007669"/>
    <property type="project" value="UniProtKB-KW"/>
</dbReference>
<evidence type="ECO:0000256" key="7">
    <source>
        <dbReference type="ARBA" id="ARBA00038093"/>
    </source>
</evidence>
<keyword evidence="4 8" id="KW-0479">Metal-binding</keyword>
<dbReference type="HAMAP" id="MF_00265">
    <property type="entry name" value="VapC_Nob1"/>
    <property type="match status" value="1"/>
</dbReference>
<organism evidence="10 11">
    <name type="scientific">Luteimicrobium xylanilyticum</name>
    <dbReference type="NCBI Taxonomy" id="1133546"/>
    <lineage>
        <taxon>Bacteria</taxon>
        <taxon>Bacillati</taxon>
        <taxon>Actinomycetota</taxon>
        <taxon>Actinomycetes</taxon>
        <taxon>Micrococcales</taxon>
        <taxon>Luteimicrobium</taxon>
    </lineage>
</organism>
<evidence type="ECO:0000256" key="8">
    <source>
        <dbReference type="HAMAP-Rule" id="MF_00265"/>
    </source>
</evidence>
<dbReference type="CDD" id="cd09871">
    <property type="entry name" value="PIN_MtVapC28-VapC30-like"/>
    <property type="match status" value="1"/>
</dbReference>
<evidence type="ECO:0000256" key="4">
    <source>
        <dbReference type="ARBA" id="ARBA00022723"/>
    </source>
</evidence>
<dbReference type="KEGG" id="lxl:KDY119_00214"/>
<dbReference type="GO" id="GO:0000287">
    <property type="term" value="F:magnesium ion binding"/>
    <property type="evidence" value="ECO:0007669"/>
    <property type="project" value="UniProtKB-UniRule"/>
</dbReference>
<keyword evidence="2 8" id="KW-1277">Toxin-antitoxin system</keyword>
<keyword evidence="5 8" id="KW-0378">Hydrolase</keyword>
<dbReference type="EMBL" id="CP045529">
    <property type="protein sequence ID" value="QFU96727.1"/>
    <property type="molecule type" value="Genomic_DNA"/>
</dbReference>
<dbReference type="Pfam" id="PF01850">
    <property type="entry name" value="PIN"/>
    <property type="match status" value="1"/>
</dbReference>
<dbReference type="GO" id="GO:0004540">
    <property type="term" value="F:RNA nuclease activity"/>
    <property type="evidence" value="ECO:0007669"/>
    <property type="project" value="InterPro"/>
</dbReference>
<dbReference type="InterPro" id="IPR022907">
    <property type="entry name" value="VapC_family"/>
</dbReference>
<keyword evidence="8" id="KW-0800">Toxin</keyword>
<keyword evidence="3 8" id="KW-0540">Nuclease</keyword>
<dbReference type="OrthoDB" id="32625at2"/>
<keyword evidence="11" id="KW-1185">Reference proteome</keyword>
<comment type="similarity">
    <text evidence="7 8">Belongs to the PINc/VapC protein family.</text>
</comment>
<dbReference type="Gene3D" id="3.40.50.1010">
    <property type="entry name" value="5'-nuclease"/>
    <property type="match status" value="1"/>
</dbReference>
<dbReference type="AlphaFoldDB" id="A0A5P9Q5R0"/>